<feature type="repeat" description="WD" evidence="3">
    <location>
        <begin position="962"/>
        <end position="994"/>
    </location>
</feature>
<protein>
    <recommendedName>
        <fullName evidence="4">Novel STAND NTPase 1 domain-containing protein</fullName>
    </recommendedName>
</protein>
<dbReference type="InterPro" id="IPR015943">
    <property type="entry name" value="WD40/YVTN_repeat-like_dom_sf"/>
</dbReference>
<feature type="domain" description="Novel STAND NTPase 1" evidence="4">
    <location>
        <begin position="163"/>
        <end position="525"/>
    </location>
</feature>
<dbReference type="PROSITE" id="PS50082">
    <property type="entry name" value="WD_REPEATS_2"/>
    <property type="match status" value="4"/>
</dbReference>
<evidence type="ECO:0000313" key="5">
    <source>
        <dbReference type="EMBL" id="TLF82341.1"/>
    </source>
</evidence>
<accession>A0A5R8P052</accession>
<dbReference type="InterPro" id="IPR027417">
    <property type="entry name" value="P-loop_NTPase"/>
</dbReference>
<evidence type="ECO:0000256" key="3">
    <source>
        <dbReference type="PROSITE-ProRule" id="PRU00221"/>
    </source>
</evidence>
<dbReference type="SUPFAM" id="SSF50978">
    <property type="entry name" value="WD40 repeat-like"/>
    <property type="match status" value="1"/>
</dbReference>
<feature type="repeat" description="WD" evidence="3">
    <location>
        <begin position="1275"/>
        <end position="1306"/>
    </location>
</feature>
<sequence>MWKGTALRARIGRALTDRLGCSYVCVAQALRWARVVTGGTTAESRGEIRSPRAIFAQRFADLYAAAGNPTLRRVAAAAQGRMRTARGTTSGAASAQRISDWKAGRNVPARFESLLPVVLTLVELTRKSGQDVAPELRDPREWQRLWQACTSWTPGETDGTTCPYPGLKAYRSADHDRFFGRTRATAELAELVRAGSGVIVLIGASGAGKSSLLAAGLVPALTESGEWSAVTITPGTEPLNRLAAATDTDDGPARLLIVDQFEELFTACADERERESFLTELAATADNASVVIALRADFYARCLDYPVLQDALEHRSHLLGPMRLDELATAIAGPAERAGLKLEPGLEELVITELCGLGDHSSRQSYDPGALPLLSHVMAAAWQHREGQRLTVAGYRKAGGVVGSIADTAEQAWSELSDTEQAAAKQLLLGMVTVGQDSRDTRRITARTELLARVTDTEAADAALELLSRTRLITMDADSVYLTHEVVLSAWPRLRAWIDEDRVGYLVRQRLEADAVEWDTSGRDPSLLYRGTRLETASEQSAGMPLSPPARAFVTAALGARQRSRRRSSATKVALALLWVGLLVVGIAAFAQNRVATQQRNDRDFGAVLAEAQRLRTIDPSLAAQLYLVAHRMRPDDATARSQLLATQNLPLATTIDAHPVGVEQVAYRPTGGLLVSVDFKGATKLWDIADPLNPRPIPHGIDGNTREVDFSRNGNLLATAGTQLRLWNVERPTEPHLITELSIGEGNSVDHVAFHPSGKVLVTTMIDRAVFWSVADPAHPRELLSIPVPNAKTSPQIPRFSPDGRMLAISTAALPDREGVQLWDVTQPEQPTPVGPALPTPSYEATELAFSPDSRTLAIGSGRGSIDADGTDDAKVQLWNVDNPERPGQLGTPIVVGRSSLLTIAFSLDGAVLVTSTLDETRRWNIANPGRPIPLGQTLAIGTTTCRLERSAYTCRPGAGSLAFDPAGEHLADGGRDGKIRIWSLPAADVAALPAWVTSPQFSQDGSRALTTTSNGELRIWDTRDPREPRPIMRRSTGSEAWFVSLSPDGRSVIAPTPDGESLEIIDVSDPARAHTLAPFPIPRHSPTGGQMSPDWRLAIIEDFSGTMQLWDTSDLAHPRALGTPTPIDANMLGKAFNHDNTLLATYAVDGEVWTLTLWNLADPAHPTPFGEPIELAVDGISGFAISPDQRTLIVQDYESIQLWDIGDPTKPALIGDPVTLDGLQYGVLELSPDGRTLAIGSDTSVQLWDISDRAHPTRLGDSITFPDDRARRIRYHPSGKFLAGVGNDGVVRIWDLDPQHAIDRICDEATPMTPELWQRHLPQLPYSPPCE</sequence>
<dbReference type="EMBL" id="VBUT01000001">
    <property type="protein sequence ID" value="TLF82341.1"/>
    <property type="molecule type" value="Genomic_DNA"/>
</dbReference>
<dbReference type="Pfam" id="PF20703">
    <property type="entry name" value="nSTAND1"/>
    <property type="match status" value="1"/>
</dbReference>
<evidence type="ECO:0000256" key="2">
    <source>
        <dbReference type="ARBA" id="ARBA00022737"/>
    </source>
</evidence>
<reference evidence="5 6" key="1">
    <citation type="submission" date="2019-05" db="EMBL/GenBank/DDBJ databases">
        <title>Genomes sequences of two Nocardia cyriacigeorgica environmental isolates, type strains Nocardia asteroides ATCC 19247 and Nocardia cyriacigeorgica DSM 44484.</title>
        <authorList>
            <person name="Vautrin F."/>
            <person name="Bergeron E."/>
            <person name="Dubost A."/>
            <person name="Abrouk D."/>
            <person name="Rodriguez Nava V."/>
            <person name="Pujic P."/>
        </authorList>
    </citation>
    <scope>NUCLEOTIDE SEQUENCE [LARGE SCALE GENOMIC DNA]</scope>
    <source>
        <strain evidence="5 6">EML 446</strain>
    </source>
</reference>
<dbReference type="Proteomes" id="UP000306378">
    <property type="component" value="Unassembled WGS sequence"/>
</dbReference>
<name>A0A5R8P052_9NOCA</name>
<dbReference type="SUPFAM" id="SSF52540">
    <property type="entry name" value="P-loop containing nucleoside triphosphate hydrolases"/>
    <property type="match status" value="1"/>
</dbReference>
<feature type="repeat" description="WD" evidence="3">
    <location>
        <begin position="656"/>
        <end position="689"/>
    </location>
</feature>
<evidence type="ECO:0000313" key="6">
    <source>
        <dbReference type="Proteomes" id="UP000306378"/>
    </source>
</evidence>
<dbReference type="InterPro" id="IPR011047">
    <property type="entry name" value="Quinoprotein_ADH-like_sf"/>
</dbReference>
<dbReference type="InterPro" id="IPR049052">
    <property type="entry name" value="nSTAND1"/>
</dbReference>
<dbReference type="InterPro" id="IPR019775">
    <property type="entry name" value="WD40_repeat_CS"/>
</dbReference>
<gene>
    <name evidence="5" type="ORF">FEK34_00915</name>
</gene>
<dbReference type="InterPro" id="IPR036322">
    <property type="entry name" value="WD40_repeat_dom_sf"/>
</dbReference>
<keyword evidence="2" id="KW-0677">Repeat</keyword>
<feature type="repeat" description="WD" evidence="3">
    <location>
        <begin position="991"/>
        <end position="1032"/>
    </location>
</feature>
<keyword evidence="1 3" id="KW-0853">WD repeat</keyword>
<dbReference type="SMART" id="SM00320">
    <property type="entry name" value="WD40"/>
    <property type="match status" value="9"/>
</dbReference>
<dbReference type="PANTHER" id="PTHR19879:SF9">
    <property type="entry name" value="TRANSCRIPTION INITIATION FACTOR TFIID SUBUNIT 5"/>
    <property type="match status" value="1"/>
</dbReference>
<dbReference type="Pfam" id="PF00400">
    <property type="entry name" value="WD40"/>
    <property type="match status" value="3"/>
</dbReference>
<evidence type="ECO:0000256" key="1">
    <source>
        <dbReference type="ARBA" id="ARBA00022574"/>
    </source>
</evidence>
<proteinExistence type="predicted"/>
<evidence type="ECO:0000259" key="4">
    <source>
        <dbReference type="Pfam" id="PF20703"/>
    </source>
</evidence>
<dbReference type="InterPro" id="IPR001680">
    <property type="entry name" value="WD40_rpt"/>
</dbReference>
<dbReference type="SUPFAM" id="SSF50998">
    <property type="entry name" value="Quinoprotein alcohol dehydrogenase-like"/>
    <property type="match status" value="1"/>
</dbReference>
<dbReference type="PANTHER" id="PTHR19879">
    <property type="entry name" value="TRANSCRIPTION INITIATION FACTOR TFIID"/>
    <property type="match status" value="1"/>
</dbReference>
<dbReference type="Gene3D" id="2.130.10.10">
    <property type="entry name" value="YVTN repeat-like/Quinoprotein amine dehydrogenase"/>
    <property type="match status" value="4"/>
</dbReference>
<dbReference type="PROSITE" id="PS00678">
    <property type="entry name" value="WD_REPEATS_1"/>
    <property type="match status" value="2"/>
</dbReference>
<comment type="caution">
    <text evidence="5">The sequence shown here is derived from an EMBL/GenBank/DDBJ whole genome shotgun (WGS) entry which is preliminary data.</text>
</comment>
<organism evidence="5 6">
    <name type="scientific">Nocardia cyriacigeorgica</name>
    <dbReference type="NCBI Taxonomy" id="135487"/>
    <lineage>
        <taxon>Bacteria</taxon>
        <taxon>Bacillati</taxon>
        <taxon>Actinomycetota</taxon>
        <taxon>Actinomycetes</taxon>
        <taxon>Mycobacteriales</taxon>
        <taxon>Nocardiaceae</taxon>
        <taxon>Nocardia</taxon>
    </lineage>
</organism>